<comment type="caution">
    <text evidence="1">The sequence shown here is derived from an EMBL/GenBank/DDBJ whole genome shotgun (WGS) entry which is preliminary data.</text>
</comment>
<dbReference type="PATRIC" id="fig|46429.4.peg.3142"/>
<sequence length="220" mass="24573">MKRPLIITDCDEVLLHMVVPFREWLEESHDIHFDMRDRGFAEALRHKDSGKPVERALVWELLLGFFETQMHRQKPITGAVEAMGRLSRIADIVVLTNITERHHRPREQQLAAHGLHMPVHWNQGGKGPPLAAILAERQPDVALFIDDLGQHHASVAEHAPNVWRLHMVGEPEIADKIPAASHAHARIDDWAAAEAWIAARLAEGPAPEISAPQNTQGASA</sequence>
<organism evidence="1 2">
    <name type="scientific">Sphingobium chlorophenolicum</name>
    <dbReference type="NCBI Taxonomy" id="46429"/>
    <lineage>
        <taxon>Bacteria</taxon>
        <taxon>Pseudomonadati</taxon>
        <taxon>Pseudomonadota</taxon>
        <taxon>Alphaproteobacteria</taxon>
        <taxon>Sphingomonadales</taxon>
        <taxon>Sphingomonadaceae</taxon>
        <taxon>Sphingobium</taxon>
    </lineage>
</organism>
<dbReference type="EMBL" id="JFHR01000040">
    <property type="protein sequence ID" value="KEQ52544.1"/>
    <property type="molecule type" value="Genomic_DNA"/>
</dbReference>
<dbReference type="OrthoDB" id="7192139at2"/>
<gene>
    <name evidence="1" type="ORF">BV95_03161</name>
</gene>
<evidence type="ECO:0000313" key="1">
    <source>
        <dbReference type="EMBL" id="KEQ52544.1"/>
    </source>
</evidence>
<proteinExistence type="predicted"/>
<dbReference type="AlphaFoldDB" id="A0A081RBH1"/>
<dbReference type="Proteomes" id="UP000028411">
    <property type="component" value="Unassembled WGS sequence"/>
</dbReference>
<evidence type="ECO:0000313" key="2">
    <source>
        <dbReference type="Proteomes" id="UP000028411"/>
    </source>
</evidence>
<reference evidence="1 2" key="1">
    <citation type="submission" date="2014-02" db="EMBL/GenBank/DDBJ databases">
        <title>Whole genome sequence of Sphingobium chlorophenolicum NBRC 16172.</title>
        <authorList>
            <person name="Gan H.M."/>
            <person name="Gan H.Y."/>
            <person name="Chew T.H."/>
            <person name="Savka M.A."/>
        </authorList>
    </citation>
    <scope>NUCLEOTIDE SEQUENCE [LARGE SCALE GENOMIC DNA]</scope>
    <source>
        <strain evidence="1 2">NBRC 16172</strain>
    </source>
</reference>
<dbReference type="RefSeq" id="WP_037453921.1">
    <property type="nucleotide sequence ID" value="NZ_JFHR01000040.1"/>
</dbReference>
<dbReference type="InterPro" id="IPR036412">
    <property type="entry name" value="HAD-like_sf"/>
</dbReference>
<dbReference type="SUPFAM" id="SSF56784">
    <property type="entry name" value="HAD-like"/>
    <property type="match status" value="1"/>
</dbReference>
<protein>
    <recommendedName>
        <fullName evidence="3">HAD family hydrolase</fullName>
    </recommendedName>
</protein>
<accession>A0A081RBH1</accession>
<evidence type="ECO:0008006" key="3">
    <source>
        <dbReference type="Google" id="ProtNLM"/>
    </source>
</evidence>
<dbReference type="eggNOG" id="COG0647">
    <property type="taxonomic scope" value="Bacteria"/>
</dbReference>
<name>A0A081RBH1_SPHCR</name>